<sequence>MKNFTLILFFSLLTTSFLSANCDTAYSAATYAVAHTKRALNADNFDHQKYYAERALEAFEKAEGLITNCGCNKALNPIIDGIDQLKSAIDPEDWDMGRYHTKRAFGYAQDVLTTMDVCSGNNNAPNNSVDPDLIENIVDQNLTEEQKRLAEEQKKLLKQQQILEQKIEEQKILAEQAKVNRQIELEEQLRLKRVAEQSLDDLERKIKELAIIYGCDNTQSLINGYKSRKDEVLNNETLEETKNYYLQQTISLQAKAMEMFKKCVSNPSK</sequence>
<gene>
    <name evidence="3" type="ORF">GGR42_000103</name>
</gene>
<keyword evidence="1" id="KW-0175">Coiled coil</keyword>
<evidence type="ECO:0000256" key="2">
    <source>
        <dbReference type="SAM" id="SignalP"/>
    </source>
</evidence>
<organism evidence="3 4">
    <name type="scientific">Saonia flava</name>
    <dbReference type="NCBI Taxonomy" id="523696"/>
    <lineage>
        <taxon>Bacteria</taxon>
        <taxon>Pseudomonadati</taxon>
        <taxon>Bacteroidota</taxon>
        <taxon>Flavobacteriia</taxon>
        <taxon>Flavobacteriales</taxon>
        <taxon>Flavobacteriaceae</taxon>
        <taxon>Saonia</taxon>
    </lineage>
</organism>
<reference evidence="3 4" key="1">
    <citation type="submission" date="2020-03" db="EMBL/GenBank/DDBJ databases">
        <title>Genomic Encyclopedia of Type Strains, Phase IV (KMG-IV): sequencing the most valuable type-strain genomes for metagenomic binning, comparative biology and taxonomic classification.</title>
        <authorList>
            <person name="Goeker M."/>
        </authorList>
    </citation>
    <scope>NUCLEOTIDE SEQUENCE [LARGE SCALE GENOMIC DNA]</scope>
    <source>
        <strain evidence="3 4">DSM 29762</strain>
    </source>
</reference>
<comment type="caution">
    <text evidence="3">The sequence shown here is derived from an EMBL/GenBank/DDBJ whole genome shotgun (WGS) entry which is preliminary data.</text>
</comment>
<name>A0A846QNH1_9FLAO</name>
<evidence type="ECO:0000256" key="1">
    <source>
        <dbReference type="SAM" id="Coils"/>
    </source>
</evidence>
<evidence type="ECO:0000313" key="3">
    <source>
        <dbReference type="EMBL" id="NJB69641.1"/>
    </source>
</evidence>
<keyword evidence="2" id="KW-0732">Signal</keyword>
<feature type="chain" id="PRO_5032410802" evidence="2">
    <location>
        <begin position="21"/>
        <end position="269"/>
    </location>
</feature>
<dbReference type="EMBL" id="JAATJJ010000001">
    <property type="protein sequence ID" value="NJB69641.1"/>
    <property type="molecule type" value="Genomic_DNA"/>
</dbReference>
<accession>A0A846QNH1</accession>
<dbReference type="Proteomes" id="UP000590442">
    <property type="component" value="Unassembled WGS sequence"/>
</dbReference>
<feature type="coiled-coil region" evidence="1">
    <location>
        <begin position="139"/>
        <end position="212"/>
    </location>
</feature>
<proteinExistence type="predicted"/>
<keyword evidence="4" id="KW-1185">Reference proteome</keyword>
<protein>
    <submittedName>
        <fullName evidence="3">Uncharacterized protein</fullName>
    </submittedName>
</protein>
<feature type="signal peptide" evidence="2">
    <location>
        <begin position="1"/>
        <end position="20"/>
    </location>
</feature>
<dbReference type="AlphaFoldDB" id="A0A846QNH1"/>
<dbReference type="RefSeq" id="WP_209023907.1">
    <property type="nucleotide sequence ID" value="NZ_JAATJJ010000001.1"/>
</dbReference>
<evidence type="ECO:0000313" key="4">
    <source>
        <dbReference type="Proteomes" id="UP000590442"/>
    </source>
</evidence>